<reference evidence="26" key="1">
    <citation type="submission" date="2023-01" db="EMBL/GenBank/DDBJ databases">
        <title>Key to firefly adult light organ development and bioluminescence: homeobox transcription factors regulate luciferase expression and transportation to peroxisome.</title>
        <authorList>
            <person name="Fu X."/>
        </authorList>
    </citation>
    <scope>NUCLEOTIDE SEQUENCE [LARGE SCALE GENOMIC DNA]</scope>
</reference>
<dbReference type="Gene3D" id="1.10.238.10">
    <property type="entry name" value="EF-hand"/>
    <property type="match status" value="1"/>
</dbReference>
<dbReference type="GO" id="GO:0042554">
    <property type="term" value="P:superoxide anion generation"/>
    <property type="evidence" value="ECO:0007669"/>
    <property type="project" value="TreeGrafter"/>
</dbReference>
<keyword evidence="9" id="KW-0677">Repeat</keyword>
<evidence type="ECO:0000256" key="9">
    <source>
        <dbReference type="ARBA" id="ARBA00022737"/>
    </source>
</evidence>
<keyword evidence="20" id="KW-0408">Iron</keyword>
<feature type="transmembrane region" description="Helical" evidence="21">
    <location>
        <begin position="1297"/>
        <end position="1314"/>
    </location>
</feature>
<keyword evidence="12" id="KW-0521">NADP</keyword>
<evidence type="ECO:0000256" key="16">
    <source>
        <dbReference type="ARBA" id="ARBA00023180"/>
    </source>
</evidence>
<dbReference type="InterPro" id="IPR013130">
    <property type="entry name" value="Fe3_Rdtase_TM_dom"/>
</dbReference>
<keyword evidence="7 20" id="KW-0479">Metal-binding</keyword>
<keyword evidence="16" id="KW-0325">Glycoprotein</keyword>
<feature type="transmembrane region" description="Helical" evidence="21">
    <location>
        <begin position="1212"/>
        <end position="1232"/>
    </location>
</feature>
<accession>A0AAN7QAY0</accession>
<comment type="subcellular location">
    <subcellularLocation>
        <location evidence="1">Apical cell membrane</location>
        <topology evidence="1">Multi-pass membrane protein</topology>
    </subcellularLocation>
</comment>
<feature type="domain" description="EF-hand" evidence="23">
    <location>
        <begin position="920"/>
        <end position="955"/>
    </location>
</feature>
<dbReference type="GO" id="GO:0020037">
    <property type="term" value="F:heme binding"/>
    <property type="evidence" value="ECO:0007669"/>
    <property type="project" value="InterPro"/>
</dbReference>
<dbReference type="CDD" id="cd09820">
    <property type="entry name" value="dual_peroxidase_like"/>
    <property type="match status" value="1"/>
</dbReference>
<dbReference type="PANTHER" id="PTHR11972">
    <property type="entry name" value="NADPH OXIDASE"/>
    <property type="match status" value="1"/>
</dbReference>
<keyword evidence="8 22" id="KW-0732">Signal</keyword>
<feature type="transmembrane region" description="Helical" evidence="21">
    <location>
        <begin position="1261"/>
        <end position="1285"/>
    </location>
</feature>
<feature type="signal peptide" evidence="22">
    <location>
        <begin position="1"/>
        <end position="16"/>
    </location>
</feature>
<comment type="similarity">
    <text evidence="2">In the N-terminal section; belongs to the peroxidase family.</text>
</comment>
<keyword evidence="26" id="KW-1185">Reference proteome</keyword>
<evidence type="ECO:0000256" key="14">
    <source>
        <dbReference type="ARBA" id="ARBA00023002"/>
    </source>
</evidence>
<dbReference type="GO" id="GO:0042303">
    <property type="term" value="P:molting cycle"/>
    <property type="evidence" value="ECO:0007669"/>
    <property type="project" value="UniProtKB-ARBA"/>
</dbReference>
<keyword evidence="11" id="KW-0106">Calcium</keyword>
<feature type="transmembrane region" description="Helical" evidence="21">
    <location>
        <begin position="1326"/>
        <end position="1345"/>
    </location>
</feature>
<keyword evidence="13 21" id="KW-1133">Transmembrane helix</keyword>
<evidence type="ECO:0000259" key="23">
    <source>
        <dbReference type="PROSITE" id="PS50222"/>
    </source>
</evidence>
<comment type="catalytic activity">
    <reaction evidence="18">
        <text>NADH + O2 + H(+) = H2O2 + NAD(+)</text>
        <dbReference type="Rhea" id="RHEA:11264"/>
        <dbReference type="ChEBI" id="CHEBI:15378"/>
        <dbReference type="ChEBI" id="CHEBI:15379"/>
        <dbReference type="ChEBI" id="CHEBI:16240"/>
        <dbReference type="ChEBI" id="CHEBI:57540"/>
        <dbReference type="ChEBI" id="CHEBI:57945"/>
        <dbReference type="EC" id="1.6.3.1"/>
    </reaction>
</comment>
<dbReference type="GO" id="GO:0016324">
    <property type="term" value="C:apical plasma membrane"/>
    <property type="evidence" value="ECO:0007669"/>
    <property type="project" value="UniProtKB-SubCell"/>
</dbReference>
<dbReference type="Pfam" id="PF01794">
    <property type="entry name" value="Ferric_reduct"/>
    <property type="match status" value="1"/>
</dbReference>
<evidence type="ECO:0000256" key="8">
    <source>
        <dbReference type="ARBA" id="ARBA00022729"/>
    </source>
</evidence>
<feature type="transmembrane region" description="Helical" evidence="21">
    <location>
        <begin position="1124"/>
        <end position="1145"/>
    </location>
</feature>
<evidence type="ECO:0000256" key="19">
    <source>
        <dbReference type="ARBA" id="ARBA00048762"/>
    </source>
</evidence>
<dbReference type="PROSITE" id="PS50292">
    <property type="entry name" value="PEROXIDASE_3"/>
    <property type="match status" value="1"/>
</dbReference>
<evidence type="ECO:0000256" key="11">
    <source>
        <dbReference type="ARBA" id="ARBA00022837"/>
    </source>
</evidence>
<evidence type="ECO:0000256" key="7">
    <source>
        <dbReference type="ARBA" id="ARBA00022723"/>
    </source>
</evidence>
<feature type="chain" id="PRO_5043046860" description="NAD(P)H oxidase (H2O2-forming)" evidence="22">
    <location>
        <begin position="17"/>
        <end position="1629"/>
    </location>
</feature>
<evidence type="ECO:0000256" key="21">
    <source>
        <dbReference type="SAM" id="Phobius"/>
    </source>
</evidence>
<sequence>MYAIYLLVLLIYGINGQEPAINNNATVDVNVPPKPVPIRVKPTGNDWPSTYKTDRSVLGDWLLRGCWTKDSSVFCQNSRSTTVEFEGYDGWYNNFARPDSGAIDGELLRRTAAAYADGTYLPSGSNRPNPLTLSEQLLQGPIGSQSRTGKNALLVFFGQQVVEEILDAQRPACPPEYFNIPIPEDHAYRKQPHHTELPLLRTRYNQRTGVNPNNPRQQLNEITPYIDGGLMYGITKQWADSLRTYSNGTVDPDGLLAYSHDGLFPEYNTDRLPLANPPPPFHHAEFIQKHELAPVSRFFKLGNPRGNENTFLLTWGVLWFRWHNYLARRLRDHHSDWSSDKVFNEARKWVIATHQHIVLDEWLPAWINVTSMPPYKGYDPSINPQIDQFFQAAAFRFGHTLVTPGVYLRDYGRYGCNYSFPTWGRYAVRTCNAFWRPQDAIKTKYSDLGDDLIDIDRVLMGMSVQLCEEEDHKIVEDLRGNVFGPIEFPRRDLMAVNIQRARDHGLPDFNTIRKAYGLNPVDNVDHFEHVQDPEIKKRLMTLYNNSFDDIDLWVGGILETGDGPGELFQTIILDQFQRIRDGDRFWFNNTKNGLFTIEEIDRLKQLTLYDIIMAVTKMDDNDIPRNPFNVPLRNTAAIAPSCKAHLKTSQCKTKVTHEFFSCYHLPQLNAQNLNEPCVQGDSYNYFVKSEASFILTFFGLGTFLIGTAGAICLLIHLKKRRVNMVHIEVDNEVRNTFKNQKQIEFPVFTVMEWTDVKNPLKPVAIVLNSNQKQICIMTHKGNLLRALDLSYNKCKIQVYIITDEPYLMIKSHQDYDLVIVFDSHYLRQNFLSAFETFITEVNVERENVNNFNLKHLMKIVVTKKHRQKRLEMFFRVVFAQAFQIQHSREEIMKVDAQMAREVVYTELTLNEFAEALNMPSNSEFVFRMFHLIDKDKNGFVSFREFVDLLIIFAEGDETRKAKLLFDMYDINATGSLSITEFCDMIKSFLETVQGNIESLVLKKTIGNMIQSAGLQNKVNFNFEDFKKIIGNDIKKLNQANLGFKGNLDAKGKNREFLDNARDTIESIYMNPADIKARLQGIGSSKHSSEVIDKEQQDVMITSKMKKPGKFTRTMRLLEQNAKEIFWYSLYTLVLLAIFAERAYYYSIETEHSGLRKIAGYGVTITRGAASAMMFTYSSLLVTMCRNTFTFLRDTAIGLYFPFDSFIELHKYIAYWAIFFTTMHIVGHAFNFYHISTQTADDLTCLFRNYFHATHILPKFHYWAWETMTGITGIILTCILIIMCLFAQSFVRKHLYNWFWYTHNLYPVFFVFMVLHGTGRLIQEPFFHYFFLGPVILFTLDTLVSISRKKVEIPVIHADILPSNVTALVFKRPESFEYKSGQWVLVSCLELNSNEYHPFTLTSSPNETNLTLHIRSVGPWTRNIRNMYENAILCDKPLPKIHLDGPFGESHQNWYRFEVSILVGGGIGVTPFASILKDIVFRANIKYKTQCKKVYFVWVSRTQKQFEWLVDILRDLENSDESQIVSGHIFITQFYQKFDLRTILLYICERHYQKLSDKSLFTNLKAVTHFGRPDFRRFFKSVQTLHQNAKTVGVFSCGPPPMTSSVEKACVDINRVTIDGPTFKHHYQNF</sequence>
<comment type="caution">
    <text evidence="25">The sequence shown here is derived from an EMBL/GenBank/DDBJ whole genome shotgun (WGS) entry which is preliminary data.</text>
</comment>
<dbReference type="Pfam" id="PF03098">
    <property type="entry name" value="An_peroxidase"/>
    <property type="match status" value="1"/>
</dbReference>
<dbReference type="Proteomes" id="UP001353858">
    <property type="component" value="Unassembled WGS sequence"/>
</dbReference>
<dbReference type="InterPro" id="IPR039261">
    <property type="entry name" value="FNR_nucleotide-bd"/>
</dbReference>
<dbReference type="InterPro" id="IPR013121">
    <property type="entry name" value="Fe_red_NAD-bd_6"/>
</dbReference>
<dbReference type="EMBL" id="JARPUR010000008">
    <property type="protein sequence ID" value="KAK4871803.1"/>
    <property type="molecule type" value="Genomic_DNA"/>
</dbReference>
<evidence type="ECO:0000256" key="20">
    <source>
        <dbReference type="PIRSR" id="PIRSR619791-2"/>
    </source>
</evidence>
<evidence type="ECO:0000256" key="13">
    <source>
        <dbReference type="ARBA" id="ARBA00022989"/>
    </source>
</evidence>
<keyword evidence="4" id="KW-0575">Peroxidase</keyword>
<evidence type="ECO:0000259" key="24">
    <source>
        <dbReference type="PROSITE" id="PS51384"/>
    </source>
</evidence>
<keyword evidence="20" id="KW-0349">Heme</keyword>
<dbReference type="GO" id="GO:0006979">
    <property type="term" value="P:response to oxidative stress"/>
    <property type="evidence" value="ECO:0007669"/>
    <property type="project" value="InterPro"/>
</dbReference>
<dbReference type="CDD" id="cd06186">
    <property type="entry name" value="NOX_Duox_like_FAD_NADP"/>
    <property type="match status" value="1"/>
</dbReference>
<dbReference type="InterPro" id="IPR013112">
    <property type="entry name" value="FAD-bd_8"/>
</dbReference>
<protein>
    <recommendedName>
        <fullName evidence="3">NAD(P)H oxidase (H2O2-forming)</fullName>
        <ecNumber evidence="3">1.6.3.1</ecNumber>
    </recommendedName>
</protein>
<evidence type="ECO:0000256" key="18">
    <source>
        <dbReference type="ARBA" id="ARBA00047455"/>
    </source>
</evidence>
<dbReference type="InterPro" id="IPR017927">
    <property type="entry name" value="FAD-bd_FR_type"/>
</dbReference>
<feature type="transmembrane region" description="Helical" evidence="21">
    <location>
        <begin position="1157"/>
        <end position="1182"/>
    </location>
</feature>
<dbReference type="PROSITE" id="PS51384">
    <property type="entry name" value="FAD_FR"/>
    <property type="match status" value="1"/>
</dbReference>
<dbReference type="Pfam" id="PF08022">
    <property type="entry name" value="FAD_binding_8"/>
    <property type="match status" value="1"/>
</dbReference>
<evidence type="ECO:0000256" key="3">
    <source>
        <dbReference type="ARBA" id="ARBA00012698"/>
    </source>
</evidence>
<organism evidence="25 26">
    <name type="scientific">Aquatica leii</name>
    <dbReference type="NCBI Taxonomy" id="1421715"/>
    <lineage>
        <taxon>Eukaryota</taxon>
        <taxon>Metazoa</taxon>
        <taxon>Ecdysozoa</taxon>
        <taxon>Arthropoda</taxon>
        <taxon>Hexapoda</taxon>
        <taxon>Insecta</taxon>
        <taxon>Pterygota</taxon>
        <taxon>Neoptera</taxon>
        <taxon>Endopterygota</taxon>
        <taxon>Coleoptera</taxon>
        <taxon>Polyphaga</taxon>
        <taxon>Elateriformia</taxon>
        <taxon>Elateroidea</taxon>
        <taxon>Lampyridae</taxon>
        <taxon>Luciolinae</taxon>
        <taxon>Aquatica</taxon>
    </lineage>
</organism>
<keyword evidence="15 21" id="KW-0472">Membrane</keyword>
<evidence type="ECO:0000256" key="1">
    <source>
        <dbReference type="ARBA" id="ARBA00004424"/>
    </source>
</evidence>
<gene>
    <name evidence="25" type="ORF">RN001_015927</name>
</gene>
<dbReference type="Gene3D" id="2.40.30.10">
    <property type="entry name" value="Translation factors"/>
    <property type="match status" value="1"/>
</dbReference>
<dbReference type="SMART" id="SM00054">
    <property type="entry name" value="EFh"/>
    <property type="match status" value="2"/>
</dbReference>
<dbReference type="GO" id="GO:0005509">
    <property type="term" value="F:calcium ion binding"/>
    <property type="evidence" value="ECO:0007669"/>
    <property type="project" value="InterPro"/>
</dbReference>
<dbReference type="Gene3D" id="3.40.50.80">
    <property type="entry name" value="Nucleotide-binding domain of ferredoxin-NADP reductase (FNR) module"/>
    <property type="match status" value="1"/>
</dbReference>
<comment type="catalytic activity">
    <reaction evidence="19">
        <text>NADPH + O2 + H(+) = H2O2 + NADP(+)</text>
        <dbReference type="Rhea" id="RHEA:11260"/>
        <dbReference type="ChEBI" id="CHEBI:15378"/>
        <dbReference type="ChEBI" id="CHEBI:15379"/>
        <dbReference type="ChEBI" id="CHEBI:16240"/>
        <dbReference type="ChEBI" id="CHEBI:57783"/>
        <dbReference type="ChEBI" id="CHEBI:58349"/>
        <dbReference type="EC" id="1.6.3.1"/>
    </reaction>
</comment>
<dbReference type="GO" id="GO:0016175">
    <property type="term" value="F:superoxide-generating NAD(P)H oxidase activity"/>
    <property type="evidence" value="ECO:0007669"/>
    <property type="project" value="UniProtKB-ARBA"/>
</dbReference>
<evidence type="ECO:0000256" key="10">
    <source>
        <dbReference type="ARBA" id="ARBA00022827"/>
    </source>
</evidence>
<dbReference type="InterPro" id="IPR019791">
    <property type="entry name" value="Haem_peroxidase_animal"/>
</dbReference>
<feature type="transmembrane region" description="Helical" evidence="21">
    <location>
        <begin position="693"/>
        <end position="717"/>
    </location>
</feature>
<feature type="binding site" description="axial binding residue" evidence="20">
    <location>
        <position position="399"/>
    </location>
    <ligand>
        <name>heme b</name>
        <dbReference type="ChEBI" id="CHEBI:60344"/>
    </ligand>
    <ligandPart>
        <name>Fe</name>
        <dbReference type="ChEBI" id="CHEBI:18248"/>
    </ligandPart>
</feature>
<dbReference type="GO" id="GO:0042744">
    <property type="term" value="P:hydrogen peroxide catabolic process"/>
    <property type="evidence" value="ECO:0007669"/>
    <property type="project" value="UniProtKB-KW"/>
</dbReference>
<dbReference type="InterPro" id="IPR050369">
    <property type="entry name" value="RBOH/FRE"/>
</dbReference>
<dbReference type="InterPro" id="IPR010255">
    <property type="entry name" value="Haem_peroxidase_sf"/>
</dbReference>
<dbReference type="GO" id="GO:0042335">
    <property type="term" value="P:cuticle development"/>
    <property type="evidence" value="ECO:0007669"/>
    <property type="project" value="UniProtKB-ARBA"/>
</dbReference>
<evidence type="ECO:0000256" key="22">
    <source>
        <dbReference type="SAM" id="SignalP"/>
    </source>
</evidence>
<keyword evidence="6 21" id="KW-0812">Transmembrane</keyword>
<feature type="domain" description="EF-hand" evidence="23">
    <location>
        <begin position="956"/>
        <end position="991"/>
    </location>
</feature>
<evidence type="ECO:0000256" key="17">
    <source>
        <dbReference type="ARBA" id="ARBA00023324"/>
    </source>
</evidence>
<dbReference type="PRINTS" id="PR00457">
    <property type="entry name" value="ANPEROXIDASE"/>
</dbReference>
<dbReference type="PROSITE" id="PS00018">
    <property type="entry name" value="EF_HAND_1"/>
    <property type="match status" value="2"/>
</dbReference>
<dbReference type="CDD" id="cd00051">
    <property type="entry name" value="EFh"/>
    <property type="match status" value="1"/>
</dbReference>
<dbReference type="SUPFAM" id="SSF52343">
    <property type="entry name" value="Ferredoxin reductase-like, C-terminal NADP-linked domain"/>
    <property type="match status" value="1"/>
</dbReference>
<feature type="domain" description="FAD-binding FR-type" evidence="24">
    <location>
        <begin position="1347"/>
        <end position="1452"/>
    </location>
</feature>
<keyword evidence="10" id="KW-0274">FAD</keyword>
<dbReference type="GO" id="GO:0043020">
    <property type="term" value="C:NADPH oxidase complex"/>
    <property type="evidence" value="ECO:0007669"/>
    <property type="project" value="TreeGrafter"/>
</dbReference>
<evidence type="ECO:0000313" key="26">
    <source>
        <dbReference type="Proteomes" id="UP001353858"/>
    </source>
</evidence>
<dbReference type="SFLD" id="SFLDG01168">
    <property type="entry name" value="Ferric_reductase_subgroup_(FRE"/>
    <property type="match status" value="1"/>
</dbReference>
<evidence type="ECO:0000256" key="2">
    <source>
        <dbReference type="ARBA" id="ARBA00005644"/>
    </source>
</evidence>
<dbReference type="Pfam" id="PF13499">
    <property type="entry name" value="EF-hand_7"/>
    <property type="match status" value="1"/>
</dbReference>
<dbReference type="Pfam" id="PF08030">
    <property type="entry name" value="NAD_binding_6"/>
    <property type="match status" value="1"/>
</dbReference>
<keyword evidence="14" id="KW-0560">Oxidoreductase</keyword>
<dbReference type="SUPFAM" id="SSF48113">
    <property type="entry name" value="Heme-dependent peroxidases"/>
    <property type="match status" value="1"/>
</dbReference>
<keyword evidence="5" id="KW-0285">Flavoprotein</keyword>
<dbReference type="SFLD" id="SFLDG01169">
    <property type="entry name" value="NADPH_oxidase_subgroup_(NOX)"/>
    <property type="match status" value="1"/>
</dbReference>
<evidence type="ECO:0000256" key="6">
    <source>
        <dbReference type="ARBA" id="ARBA00022692"/>
    </source>
</evidence>
<dbReference type="SFLD" id="SFLDS00052">
    <property type="entry name" value="Ferric_Reductase_Domain"/>
    <property type="match status" value="1"/>
</dbReference>
<keyword evidence="17" id="KW-0376">Hydrogen peroxide</keyword>
<dbReference type="GO" id="GO:0016174">
    <property type="term" value="F:NAD(P)H oxidase H2O2-forming activity"/>
    <property type="evidence" value="ECO:0007669"/>
    <property type="project" value="UniProtKB-EC"/>
</dbReference>
<dbReference type="EC" id="1.6.3.1" evidence="3"/>
<dbReference type="InterPro" id="IPR034821">
    <property type="entry name" value="DUOX_peroxidase"/>
</dbReference>
<dbReference type="InterPro" id="IPR037120">
    <property type="entry name" value="Haem_peroxidase_sf_animal"/>
</dbReference>
<dbReference type="SUPFAM" id="SSF47473">
    <property type="entry name" value="EF-hand"/>
    <property type="match status" value="1"/>
</dbReference>
<dbReference type="Gene3D" id="1.10.640.10">
    <property type="entry name" value="Haem peroxidase domain superfamily, animal type"/>
    <property type="match status" value="1"/>
</dbReference>
<dbReference type="GO" id="GO:0009886">
    <property type="term" value="P:post-embryonic animal morphogenesis"/>
    <property type="evidence" value="ECO:0007669"/>
    <property type="project" value="UniProtKB-ARBA"/>
</dbReference>
<dbReference type="SUPFAM" id="SSF63380">
    <property type="entry name" value="Riboflavin synthase domain-like"/>
    <property type="match status" value="1"/>
</dbReference>
<dbReference type="InterPro" id="IPR002048">
    <property type="entry name" value="EF_hand_dom"/>
</dbReference>
<evidence type="ECO:0000256" key="12">
    <source>
        <dbReference type="ARBA" id="ARBA00022857"/>
    </source>
</evidence>
<dbReference type="PANTHER" id="PTHR11972:SF208">
    <property type="entry name" value="DUAL OXIDASE-LIKE PROTEIN"/>
    <property type="match status" value="1"/>
</dbReference>
<dbReference type="InterPro" id="IPR018247">
    <property type="entry name" value="EF_Hand_1_Ca_BS"/>
</dbReference>
<dbReference type="FunFam" id="2.40.30.10:FF:000059">
    <property type="entry name" value="dual oxidase isoform X1"/>
    <property type="match status" value="1"/>
</dbReference>
<proteinExistence type="inferred from homology"/>
<dbReference type="InterPro" id="IPR011992">
    <property type="entry name" value="EF-hand-dom_pair"/>
</dbReference>
<dbReference type="InterPro" id="IPR017938">
    <property type="entry name" value="Riboflavin_synthase-like_b-brl"/>
</dbReference>
<dbReference type="GO" id="GO:0004601">
    <property type="term" value="F:peroxidase activity"/>
    <property type="evidence" value="ECO:0007669"/>
    <property type="project" value="UniProtKB-KW"/>
</dbReference>
<evidence type="ECO:0000256" key="5">
    <source>
        <dbReference type="ARBA" id="ARBA00022630"/>
    </source>
</evidence>
<evidence type="ECO:0000256" key="15">
    <source>
        <dbReference type="ARBA" id="ARBA00023136"/>
    </source>
</evidence>
<evidence type="ECO:0000313" key="25">
    <source>
        <dbReference type="EMBL" id="KAK4871803.1"/>
    </source>
</evidence>
<name>A0AAN7QAY0_9COLE</name>
<dbReference type="PROSITE" id="PS50222">
    <property type="entry name" value="EF_HAND_2"/>
    <property type="match status" value="2"/>
</dbReference>
<evidence type="ECO:0000256" key="4">
    <source>
        <dbReference type="ARBA" id="ARBA00022559"/>
    </source>
</evidence>
<dbReference type="GO" id="GO:0042742">
    <property type="term" value="P:defense response to bacterium"/>
    <property type="evidence" value="ECO:0007669"/>
    <property type="project" value="UniProtKB-ARBA"/>
</dbReference>
<dbReference type="FunFam" id="3.40.50.80:FF:000020">
    <property type="entry name" value="Dual oxidase 1"/>
    <property type="match status" value="1"/>
</dbReference>